<name>A0AA96V9B0_9EURY</name>
<gene>
    <name evidence="2" type="ORF">MsAm2_14510</name>
</gene>
<evidence type="ECO:0000313" key="2">
    <source>
        <dbReference type="EMBL" id="WNY27648.1"/>
    </source>
</evidence>
<dbReference type="Pfam" id="PF05572">
    <property type="entry name" value="Peptidase_M43"/>
    <property type="match status" value="1"/>
</dbReference>
<dbReference type="InterPro" id="IPR024079">
    <property type="entry name" value="MetalloPept_cat_dom_sf"/>
</dbReference>
<evidence type="ECO:0000313" key="3">
    <source>
        <dbReference type="Proteomes" id="UP001304970"/>
    </source>
</evidence>
<accession>A0AA96V9B0</accession>
<dbReference type="RefSeq" id="WP_338097607.1">
    <property type="nucleotide sequence ID" value="NZ_CP131061.1"/>
</dbReference>
<proteinExistence type="predicted"/>
<dbReference type="Proteomes" id="UP001304970">
    <property type="component" value="Chromosome"/>
</dbReference>
<dbReference type="EMBL" id="CP131061">
    <property type="protein sequence ID" value="WNY27648.1"/>
    <property type="molecule type" value="Genomic_DNA"/>
</dbReference>
<organism evidence="2 3">
    <name type="scientific">Methanolapillus ohkumae</name>
    <dbReference type="NCBI Taxonomy" id="3028298"/>
    <lineage>
        <taxon>Archaea</taxon>
        <taxon>Methanobacteriati</taxon>
        <taxon>Methanobacteriota</taxon>
        <taxon>Stenosarchaea group</taxon>
        <taxon>Methanomicrobia</taxon>
        <taxon>Methanosarcinales</taxon>
        <taxon>Methanosarcinaceae</taxon>
        <taxon>Methanolapillus</taxon>
    </lineage>
</organism>
<dbReference type="InterPro" id="IPR008754">
    <property type="entry name" value="Peptidase_M43"/>
</dbReference>
<feature type="domain" description="Peptidase M43 pregnancy-associated plasma-A" evidence="1">
    <location>
        <begin position="65"/>
        <end position="154"/>
    </location>
</feature>
<dbReference type="GeneID" id="89228874"/>
<dbReference type="GO" id="GO:0008237">
    <property type="term" value="F:metallopeptidase activity"/>
    <property type="evidence" value="ECO:0007669"/>
    <property type="project" value="InterPro"/>
</dbReference>
<dbReference type="Gene3D" id="3.40.390.10">
    <property type="entry name" value="Collagenase (Catalytic Domain)"/>
    <property type="match status" value="1"/>
</dbReference>
<reference evidence="2 3" key="1">
    <citation type="submission" date="2023-07" db="EMBL/GenBank/DDBJ databases">
        <title>Closed genome sequence of Methanosarcinaceae archaeon Am2.</title>
        <authorList>
            <person name="Poehlein A."/>
            <person name="Protasov E."/>
            <person name="Platt K."/>
            <person name="Reeh H."/>
            <person name="Daniel R."/>
            <person name="Brune A."/>
        </authorList>
    </citation>
    <scope>NUCLEOTIDE SEQUENCE [LARGE SCALE GENOMIC DNA]</scope>
    <source>
        <strain evidence="2 3">Am2</strain>
    </source>
</reference>
<sequence length="168" mass="18623">MNYKQNYHQIILVLLLLTFMISMVAPTFGATVVLQNWDLVDSGKHLDWGGSTAYQSEFNSSVTTWNNYKSGVIRKDSVLNLKDVTISDYSAVDGKAGVTSSSGTLKFNKYYMVDFNTNVRKNVCTHELGHALGLDHNQQGDVMHSQVTSVCTLSANDKASYDAAYSNY</sequence>
<evidence type="ECO:0000259" key="1">
    <source>
        <dbReference type="Pfam" id="PF05572"/>
    </source>
</evidence>
<protein>
    <recommendedName>
        <fullName evidence="1">Peptidase M43 pregnancy-associated plasma-A domain-containing protein</fullName>
    </recommendedName>
</protein>
<keyword evidence="3" id="KW-1185">Reference proteome</keyword>
<dbReference type="SUPFAM" id="SSF55486">
    <property type="entry name" value="Metalloproteases ('zincins'), catalytic domain"/>
    <property type="match status" value="1"/>
</dbReference>
<dbReference type="AlphaFoldDB" id="A0AA96V9B0"/>